<dbReference type="Proteomes" id="UP000541352">
    <property type="component" value="Unassembled WGS sequence"/>
</dbReference>
<accession>A0A7W5ZLS1</accession>
<gene>
    <name evidence="1" type="ORF">FHS57_003175</name>
</gene>
<reference evidence="1 2" key="1">
    <citation type="submission" date="2020-08" db="EMBL/GenBank/DDBJ databases">
        <title>Genomic Encyclopedia of Type Strains, Phase IV (KMG-IV): sequencing the most valuable type-strain genomes for metagenomic binning, comparative biology and taxonomic classification.</title>
        <authorList>
            <person name="Goeker M."/>
        </authorList>
    </citation>
    <scope>NUCLEOTIDE SEQUENCE [LARGE SCALE GENOMIC DNA]</scope>
    <source>
        <strain evidence="1 2">DSM 17976</strain>
    </source>
</reference>
<proteinExistence type="predicted"/>
<organism evidence="1 2">
    <name type="scientific">Runella defluvii</name>
    <dbReference type="NCBI Taxonomy" id="370973"/>
    <lineage>
        <taxon>Bacteria</taxon>
        <taxon>Pseudomonadati</taxon>
        <taxon>Bacteroidota</taxon>
        <taxon>Cytophagia</taxon>
        <taxon>Cytophagales</taxon>
        <taxon>Spirosomataceae</taxon>
        <taxon>Runella</taxon>
    </lineage>
</organism>
<evidence type="ECO:0008006" key="3">
    <source>
        <dbReference type="Google" id="ProtNLM"/>
    </source>
</evidence>
<name>A0A7W5ZLS1_9BACT</name>
<dbReference type="EMBL" id="JACIBY010000006">
    <property type="protein sequence ID" value="MBB3839169.1"/>
    <property type="molecule type" value="Genomic_DNA"/>
</dbReference>
<keyword evidence="2" id="KW-1185">Reference proteome</keyword>
<comment type="caution">
    <text evidence="1">The sequence shown here is derived from an EMBL/GenBank/DDBJ whole genome shotgun (WGS) entry which is preliminary data.</text>
</comment>
<dbReference type="AlphaFoldDB" id="A0A7W5ZLS1"/>
<protein>
    <recommendedName>
        <fullName evidence="3">DUF3575 domain-containing protein</fullName>
    </recommendedName>
</protein>
<sequence>MKRLLLLFWIIVLAEVGQAQQRTTLFFEGLGTGVLTSIGVDQLVKITPSYKIAVNGALGFFPLNGRKMYSVPVSGSLLFGRASHFFELGIGMAYAQFRQHWKNPMILLNDAGMYPTSEKYHVNKLVEREQYLFVTTRVGYRFQKPEGGWFFKVGITPLSSIFWEDKSIYKGDNPYPSITHRKSWGKIDRTFLLWGGVGVGYTLK</sequence>
<evidence type="ECO:0000313" key="1">
    <source>
        <dbReference type="EMBL" id="MBB3839169.1"/>
    </source>
</evidence>
<dbReference type="RefSeq" id="WP_183975211.1">
    <property type="nucleotide sequence ID" value="NZ_JACIBY010000006.1"/>
</dbReference>
<evidence type="ECO:0000313" key="2">
    <source>
        <dbReference type="Proteomes" id="UP000541352"/>
    </source>
</evidence>